<comment type="caution">
    <text evidence="2">The sequence shown here is derived from an EMBL/GenBank/DDBJ whole genome shotgun (WGS) entry which is preliminary data.</text>
</comment>
<keyword evidence="3" id="KW-1185">Reference proteome</keyword>
<protein>
    <submittedName>
        <fullName evidence="2">Uncharacterized protein</fullName>
    </submittedName>
</protein>
<gene>
    <name evidence="2" type="ORF">TNCT_692921</name>
</gene>
<evidence type="ECO:0000313" key="3">
    <source>
        <dbReference type="Proteomes" id="UP000887116"/>
    </source>
</evidence>
<name>A0A8X6HNQ2_TRICU</name>
<feature type="region of interest" description="Disordered" evidence="1">
    <location>
        <begin position="1"/>
        <end position="21"/>
    </location>
</feature>
<dbReference type="AlphaFoldDB" id="A0A8X6HNQ2"/>
<proteinExistence type="predicted"/>
<reference evidence="2" key="1">
    <citation type="submission" date="2020-07" db="EMBL/GenBank/DDBJ databases">
        <title>Multicomponent nature underlies the extraordinary mechanical properties of spider dragline silk.</title>
        <authorList>
            <person name="Kono N."/>
            <person name="Nakamura H."/>
            <person name="Mori M."/>
            <person name="Yoshida Y."/>
            <person name="Ohtoshi R."/>
            <person name="Malay A.D."/>
            <person name="Moran D.A.P."/>
            <person name="Tomita M."/>
            <person name="Numata K."/>
            <person name="Arakawa K."/>
        </authorList>
    </citation>
    <scope>NUCLEOTIDE SEQUENCE</scope>
</reference>
<evidence type="ECO:0000313" key="2">
    <source>
        <dbReference type="EMBL" id="GFR26628.1"/>
    </source>
</evidence>
<feature type="non-terminal residue" evidence="2">
    <location>
        <position position="21"/>
    </location>
</feature>
<accession>A0A8X6HNQ2</accession>
<evidence type="ECO:0000256" key="1">
    <source>
        <dbReference type="SAM" id="MobiDB-lite"/>
    </source>
</evidence>
<organism evidence="2 3">
    <name type="scientific">Trichonephila clavata</name>
    <name type="common">Joro spider</name>
    <name type="synonym">Nephila clavata</name>
    <dbReference type="NCBI Taxonomy" id="2740835"/>
    <lineage>
        <taxon>Eukaryota</taxon>
        <taxon>Metazoa</taxon>
        <taxon>Ecdysozoa</taxon>
        <taxon>Arthropoda</taxon>
        <taxon>Chelicerata</taxon>
        <taxon>Arachnida</taxon>
        <taxon>Araneae</taxon>
        <taxon>Araneomorphae</taxon>
        <taxon>Entelegynae</taxon>
        <taxon>Araneoidea</taxon>
        <taxon>Nephilidae</taxon>
        <taxon>Trichonephila</taxon>
    </lineage>
</organism>
<dbReference type="EMBL" id="BMAO01038718">
    <property type="protein sequence ID" value="GFR26628.1"/>
    <property type="molecule type" value="Genomic_DNA"/>
</dbReference>
<sequence length="21" mass="2289">MQSRESYQSLADASTIAEACQ</sequence>
<feature type="compositionally biased region" description="Polar residues" evidence="1">
    <location>
        <begin position="1"/>
        <end position="12"/>
    </location>
</feature>
<dbReference type="Proteomes" id="UP000887116">
    <property type="component" value="Unassembled WGS sequence"/>
</dbReference>